<proteinExistence type="predicted"/>
<comment type="caution">
    <text evidence="1">The sequence shown here is derived from an EMBL/GenBank/DDBJ whole genome shotgun (WGS) entry which is preliminary data.</text>
</comment>
<evidence type="ECO:0000313" key="2">
    <source>
        <dbReference type="Proteomes" id="UP001519328"/>
    </source>
</evidence>
<keyword evidence="2" id="KW-1185">Reference proteome</keyword>
<evidence type="ECO:0000313" key="1">
    <source>
        <dbReference type="EMBL" id="MBP1947534.1"/>
    </source>
</evidence>
<dbReference type="Proteomes" id="UP001519328">
    <property type="component" value="Unassembled WGS sequence"/>
</dbReference>
<sequence>MEVTGLVNAIVKSDHFVDFLPIGIRVLTN</sequence>
<dbReference type="EMBL" id="JAGGKK010000001">
    <property type="protein sequence ID" value="MBP1947534.1"/>
    <property type="molecule type" value="Genomic_DNA"/>
</dbReference>
<name>A0ABS4HA55_9BACI</name>
<protein>
    <submittedName>
        <fullName evidence="1">Uncharacterized protein</fullName>
    </submittedName>
</protein>
<organism evidence="1 2">
    <name type="scientific">Virgibacillus litoralis</name>
    <dbReference type="NCBI Taxonomy" id="578221"/>
    <lineage>
        <taxon>Bacteria</taxon>
        <taxon>Bacillati</taxon>
        <taxon>Bacillota</taxon>
        <taxon>Bacilli</taxon>
        <taxon>Bacillales</taxon>
        <taxon>Bacillaceae</taxon>
        <taxon>Virgibacillus</taxon>
    </lineage>
</organism>
<reference evidence="1 2" key="1">
    <citation type="submission" date="2021-03" db="EMBL/GenBank/DDBJ databases">
        <title>Genomic Encyclopedia of Type Strains, Phase IV (KMG-IV): sequencing the most valuable type-strain genomes for metagenomic binning, comparative biology and taxonomic classification.</title>
        <authorList>
            <person name="Goeker M."/>
        </authorList>
    </citation>
    <scope>NUCLEOTIDE SEQUENCE [LARGE SCALE GENOMIC DNA]</scope>
    <source>
        <strain evidence="1 2">DSM 21085</strain>
    </source>
</reference>
<accession>A0ABS4HA55</accession>
<gene>
    <name evidence="1" type="ORF">J2Z82_000457</name>
</gene>